<protein>
    <submittedName>
        <fullName evidence="1">Uncharacterized protein</fullName>
    </submittedName>
</protein>
<evidence type="ECO:0000313" key="1">
    <source>
        <dbReference type="EMBL" id="MBR0598566.1"/>
    </source>
</evidence>
<dbReference type="RefSeq" id="WP_227018687.1">
    <property type="nucleotide sequence ID" value="NZ_JAGSND010000007.1"/>
</dbReference>
<dbReference type="Proteomes" id="UP000675664">
    <property type="component" value="Unassembled WGS sequence"/>
</dbReference>
<dbReference type="AlphaFoldDB" id="A0A8J7W187"/>
<proteinExistence type="predicted"/>
<reference evidence="1" key="1">
    <citation type="submission" date="2021-04" db="EMBL/GenBank/DDBJ databases">
        <title>Sinoanaerobacter chloroacetimidivorans sp. nov., an obligate anaerobic bacterium isolated from anaerobic sludge.</title>
        <authorList>
            <person name="Bao Y."/>
        </authorList>
    </citation>
    <scope>NUCLEOTIDE SEQUENCE</scope>
    <source>
        <strain evidence="1">BAD-6</strain>
    </source>
</reference>
<comment type="caution">
    <text evidence="1">The sequence shown here is derived from an EMBL/GenBank/DDBJ whole genome shotgun (WGS) entry which is preliminary data.</text>
</comment>
<evidence type="ECO:0000313" key="2">
    <source>
        <dbReference type="Proteomes" id="UP000675664"/>
    </source>
</evidence>
<organism evidence="1 2">
    <name type="scientific">Sinanaerobacter chloroacetimidivorans</name>
    <dbReference type="NCBI Taxonomy" id="2818044"/>
    <lineage>
        <taxon>Bacteria</taxon>
        <taxon>Bacillati</taxon>
        <taxon>Bacillota</taxon>
        <taxon>Clostridia</taxon>
        <taxon>Peptostreptococcales</taxon>
        <taxon>Anaerovoracaceae</taxon>
        <taxon>Sinanaerobacter</taxon>
    </lineage>
</organism>
<keyword evidence="2" id="KW-1185">Reference proteome</keyword>
<reference evidence="1" key="2">
    <citation type="submission" date="2021-04" db="EMBL/GenBank/DDBJ databases">
        <authorList>
            <person name="Liu J."/>
        </authorList>
    </citation>
    <scope>NUCLEOTIDE SEQUENCE</scope>
    <source>
        <strain evidence="1">BAD-6</strain>
    </source>
</reference>
<gene>
    <name evidence="1" type="ORF">KCX82_11805</name>
</gene>
<sequence length="226" mass="25615">MVARSIANLDIFKLIDENQDCTYYGCNQEWYPEKEQRETGCGPTTACNILFYLKLTSEASQGKTDKSKQFGLSLMEEAWKYVTPAQNGITSTIKFCKYIHTYSKRKGLNLVCEHMDIPKDGYSRPDFGTILDFIEKALICNTPVAFLNLCNGEVKNLDRWHWTTIVALEYSEDFGKVYVEIVDGGQIHNVDFALWYKTTKLGGGLVRITMPDIASTESNLKMTVGL</sequence>
<dbReference type="EMBL" id="JAGSND010000007">
    <property type="protein sequence ID" value="MBR0598566.1"/>
    <property type="molecule type" value="Genomic_DNA"/>
</dbReference>
<accession>A0A8J7W187</accession>
<name>A0A8J7W187_9FIRM</name>